<reference evidence="1 2" key="1">
    <citation type="journal article" date="2018" name="Biotechnol. Biofuels">
        <title>Integrative visual omics of the white-rot fungus Polyporus brumalis exposes the biotechnological potential of its oxidative enzymes for delignifying raw plant biomass.</title>
        <authorList>
            <person name="Miyauchi S."/>
            <person name="Rancon A."/>
            <person name="Drula E."/>
            <person name="Hage H."/>
            <person name="Chaduli D."/>
            <person name="Favel A."/>
            <person name="Grisel S."/>
            <person name="Henrissat B."/>
            <person name="Herpoel-Gimbert I."/>
            <person name="Ruiz-Duenas F.J."/>
            <person name="Chevret D."/>
            <person name="Hainaut M."/>
            <person name="Lin J."/>
            <person name="Wang M."/>
            <person name="Pangilinan J."/>
            <person name="Lipzen A."/>
            <person name="Lesage-Meessen L."/>
            <person name="Navarro D."/>
            <person name="Riley R."/>
            <person name="Grigoriev I.V."/>
            <person name="Zhou S."/>
            <person name="Raouche S."/>
            <person name="Rosso M.N."/>
        </authorList>
    </citation>
    <scope>NUCLEOTIDE SEQUENCE [LARGE SCALE GENOMIC DNA]</scope>
    <source>
        <strain evidence="1 2">BRFM 1820</strain>
    </source>
</reference>
<accession>A0A371DX61</accession>
<dbReference type="Proteomes" id="UP000256964">
    <property type="component" value="Unassembled WGS sequence"/>
</dbReference>
<sequence>MILTRGTRSIVLYIVPSTLLSSGASYRHCRIRVEERLPVTRGLPSRSSPIDLCFFGSASALYCIFSRPRPVSAEFVLGRHQSPPEHRSLLRLTAVYAMFPRRSSAFKFPSGSAAPLPSIRAIEFPRAPCT</sequence>
<evidence type="ECO:0000313" key="1">
    <source>
        <dbReference type="EMBL" id="RDX57139.1"/>
    </source>
</evidence>
<gene>
    <name evidence="1" type="ORF">OH76DRAFT_18210</name>
</gene>
<keyword evidence="2" id="KW-1185">Reference proteome</keyword>
<dbReference type="EMBL" id="KZ857379">
    <property type="protein sequence ID" value="RDX57139.1"/>
    <property type="molecule type" value="Genomic_DNA"/>
</dbReference>
<name>A0A371DX61_9APHY</name>
<proteinExistence type="predicted"/>
<dbReference type="AlphaFoldDB" id="A0A371DX61"/>
<evidence type="ECO:0000313" key="2">
    <source>
        <dbReference type="Proteomes" id="UP000256964"/>
    </source>
</evidence>
<organism evidence="1 2">
    <name type="scientific">Lentinus brumalis</name>
    <dbReference type="NCBI Taxonomy" id="2498619"/>
    <lineage>
        <taxon>Eukaryota</taxon>
        <taxon>Fungi</taxon>
        <taxon>Dikarya</taxon>
        <taxon>Basidiomycota</taxon>
        <taxon>Agaricomycotina</taxon>
        <taxon>Agaricomycetes</taxon>
        <taxon>Polyporales</taxon>
        <taxon>Polyporaceae</taxon>
        <taxon>Lentinus</taxon>
    </lineage>
</organism>
<protein>
    <submittedName>
        <fullName evidence="1">Uncharacterized protein</fullName>
    </submittedName>
</protein>